<dbReference type="EMBL" id="JBAMMX010000005">
    <property type="protein sequence ID" value="KAK6940214.1"/>
    <property type="molecule type" value="Genomic_DNA"/>
</dbReference>
<accession>A0AAN8ZGI3</accession>
<dbReference type="InterPro" id="IPR036869">
    <property type="entry name" value="J_dom_sf"/>
</dbReference>
<protein>
    <recommendedName>
        <fullName evidence="3">J domain-containing protein</fullName>
    </recommendedName>
</protein>
<proteinExistence type="predicted"/>
<organism evidence="1 2">
    <name type="scientific">Dillenia turbinata</name>
    <dbReference type="NCBI Taxonomy" id="194707"/>
    <lineage>
        <taxon>Eukaryota</taxon>
        <taxon>Viridiplantae</taxon>
        <taxon>Streptophyta</taxon>
        <taxon>Embryophyta</taxon>
        <taxon>Tracheophyta</taxon>
        <taxon>Spermatophyta</taxon>
        <taxon>Magnoliopsida</taxon>
        <taxon>eudicotyledons</taxon>
        <taxon>Gunneridae</taxon>
        <taxon>Pentapetalae</taxon>
        <taxon>Dilleniales</taxon>
        <taxon>Dilleniaceae</taxon>
        <taxon>Dillenia</taxon>
    </lineage>
</organism>
<dbReference type="PANTHER" id="PTHR43096:SF36">
    <property type="entry name" value="CHAPERONE PROTEIN DNAJ 1, MITOCHONDRIAL"/>
    <property type="match status" value="1"/>
</dbReference>
<dbReference type="GO" id="GO:0051082">
    <property type="term" value="F:unfolded protein binding"/>
    <property type="evidence" value="ECO:0007669"/>
    <property type="project" value="TreeGrafter"/>
</dbReference>
<dbReference type="GO" id="GO:0042026">
    <property type="term" value="P:protein refolding"/>
    <property type="evidence" value="ECO:0007669"/>
    <property type="project" value="TreeGrafter"/>
</dbReference>
<dbReference type="Proteomes" id="UP001370490">
    <property type="component" value="Unassembled WGS sequence"/>
</dbReference>
<dbReference type="InterPro" id="IPR001623">
    <property type="entry name" value="DnaJ_domain"/>
</dbReference>
<evidence type="ECO:0008006" key="3">
    <source>
        <dbReference type="Google" id="ProtNLM"/>
    </source>
</evidence>
<dbReference type="GO" id="GO:0005737">
    <property type="term" value="C:cytoplasm"/>
    <property type="evidence" value="ECO:0007669"/>
    <property type="project" value="TreeGrafter"/>
</dbReference>
<reference evidence="1 2" key="1">
    <citation type="submission" date="2023-12" db="EMBL/GenBank/DDBJ databases">
        <title>A high-quality genome assembly for Dillenia turbinata (Dilleniales).</title>
        <authorList>
            <person name="Chanderbali A."/>
        </authorList>
    </citation>
    <scope>NUCLEOTIDE SEQUENCE [LARGE SCALE GENOMIC DNA]</scope>
    <source>
        <strain evidence="1">LSX21</strain>
        <tissue evidence="1">Leaf</tissue>
    </source>
</reference>
<gene>
    <name evidence="1" type="ORF">RJ641_029745</name>
</gene>
<evidence type="ECO:0000313" key="1">
    <source>
        <dbReference type="EMBL" id="KAK6940214.1"/>
    </source>
</evidence>
<sequence>MERFRWPGFAPKSLKHMSYWRSPSLGILEIIAFEGNGHQRGSTMAQALLHSQSSKKYQKKYHPDANKNNRVAKRKFQEIRNAYEEKVSRRDNTQYAAGNAKGFRYTYSSQSFDPFNDVFRTPFSDSFQKIFSEVSSRCLAVYAVSQFGILQLELSIFFSEAAKGCAKHLSFDAYVPCDSC</sequence>
<evidence type="ECO:0000313" key="2">
    <source>
        <dbReference type="Proteomes" id="UP001370490"/>
    </source>
</evidence>
<feature type="non-terminal residue" evidence="1">
    <location>
        <position position="180"/>
    </location>
</feature>
<keyword evidence="2" id="KW-1185">Reference proteome</keyword>
<dbReference type="CDD" id="cd06257">
    <property type="entry name" value="DnaJ"/>
    <property type="match status" value="1"/>
</dbReference>
<dbReference type="AlphaFoldDB" id="A0AAN8ZGI3"/>
<dbReference type="PANTHER" id="PTHR43096">
    <property type="entry name" value="DNAJ HOMOLOG 1, MITOCHONDRIAL-RELATED"/>
    <property type="match status" value="1"/>
</dbReference>
<dbReference type="SUPFAM" id="SSF46565">
    <property type="entry name" value="Chaperone J-domain"/>
    <property type="match status" value="1"/>
</dbReference>
<name>A0AAN8ZGI3_9MAGN</name>
<dbReference type="Gene3D" id="1.10.287.110">
    <property type="entry name" value="DnaJ domain"/>
    <property type="match status" value="1"/>
</dbReference>
<comment type="caution">
    <text evidence="1">The sequence shown here is derived from an EMBL/GenBank/DDBJ whole genome shotgun (WGS) entry which is preliminary data.</text>
</comment>